<name>A0A090Q2G5_9FLAO</name>
<evidence type="ECO:0000313" key="1">
    <source>
        <dbReference type="EMBL" id="GAK97215.1"/>
    </source>
</evidence>
<dbReference type="Proteomes" id="UP000029221">
    <property type="component" value="Unassembled WGS sequence"/>
</dbReference>
<gene>
    <name evidence="1" type="ORF">JCM19294_1261</name>
</gene>
<dbReference type="RefSeq" id="WP_042278779.1">
    <property type="nucleotide sequence ID" value="NZ_BBML01000005.1"/>
</dbReference>
<protein>
    <submittedName>
        <fullName evidence="1">Uncharacterized protein</fullName>
    </submittedName>
</protein>
<comment type="caution">
    <text evidence="1">The sequence shown here is derived from an EMBL/GenBank/DDBJ whole genome shotgun (WGS) entry which is preliminary data.</text>
</comment>
<keyword evidence="2" id="KW-1185">Reference proteome</keyword>
<reference evidence="1" key="1">
    <citation type="journal article" date="2014" name="Genome Announc.">
        <title>Draft Genome Sequences of Marine Flavobacterium Nonlabens Strains NR17, NR24, NR27, NR32, NR33, and Ara13.</title>
        <authorList>
            <person name="Nakanishi M."/>
            <person name="Meirelles P."/>
            <person name="Suzuki R."/>
            <person name="Takatani N."/>
            <person name="Mino S."/>
            <person name="Suda W."/>
            <person name="Oshima K."/>
            <person name="Hattori M."/>
            <person name="Ohkuma M."/>
            <person name="Hosokawa M."/>
            <person name="Miyashita K."/>
            <person name="Thompson F.L."/>
            <person name="Niwa A."/>
            <person name="Sawabe T."/>
            <person name="Sawabe T."/>
        </authorList>
    </citation>
    <scope>NUCLEOTIDE SEQUENCE [LARGE SCALE GENOMIC DNA]</scope>
    <source>
        <strain evidence="1">JCM 19294</strain>
    </source>
</reference>
<evidence type="ECO:0000313" key="2">
    <source>
        <dbReference type="Proteomes" id="UP000029221"/>
    </source>
</evidence>
<dbReference type="AlphaFoldDB" id="A0A090Q2G5"/>
<proteinExistence type="predicted"/>
<organism evidence="1 2">
    <name type="scientific">Nonlabens tegetincola</name>
    <dbReference type="NCBI Taxonomy" id="323273"/>
    <lineage>
        <taxon>Bacteria</taxon>
        <taxon>Pseudomonadati</taxon>
        <taxon>Bacteroidota</taxon>
        <taxon>Flavobacteriia</taxon>
        <taxon>Flavobacteriales</taxon>
        <taxon>Flavobacteriaceae</taxon>
        <taxon>Nonlabens</taxon>
    </lineage>
</organism>
<sequence length="170" mass="20636">MMSNISKAEIKEIKRNLPDYKKIIEQDDSYIENGNYKKIFISVFDHWLTNEEASEMIFVDENLDELKARRKKFEIVAEELYKATDIYFWKYKRNHRMVLKKPMDYKDVLRKCDFDNLWSQSGRRYSLILPEFSAIYSEEWDWTNIIWYTDEKKIVPILKIAERAGLNILK</sequence>
<dbReference type="EMBL" id="BBML01000005">
    <property type="protein sequence ID" value="GAK97215.1"/>
    <property type="molecule type" value="Genomic_DNA"/>
</dbReference>
<accession>A0A090Q2G5</accession>